<protein>
    <recommendedName>
        <fullName evidence="6">UDP-glucose 4-epimerase</fullName>
        <ecNumber evidence="5">5.1.3.2</ecNumber>
    </recommendedName>
    <alternativeName>
        <fullName evidence="11">Galactowaldenase</fullName>
    </alternativeName>
    <alternativeName>
        <fullName evidence="10">UDP-galactose 4-epimerase</fullName>
    </alternativeName>
</protein>
<dbReference type="PROSITE" id="PS51257">
    <property type="entry name" value="PROKAR_LIPOPROTEIN"/>
    <property type="match status" value="1"/>
</dbReference>
<dbReference type="AlphaFoldDB" id="A0A2C7ASK1"/>
<dbReference type="GO" id="GO:0033499">
    <property type="term" value="P:galactose catabolic process via UDP-galactose, Leloir pathway"/>
    <property type="evidence" value="ECO:0007669"/>
    <property type="project" value="TreeGrafter"/>
</dbReference>
<evidence type="ECO:0000256" key="8">
    <source>
        <dbReference type="ARBA" id="ARBA00023235"/>
    </source>
</evidence>
<evidence type="ECO:0000256" key="2">
    <source>
        <dbReference type="ARBA" id="ARBA00001911"/>
    </source>
</evidence>
<dbReference type="GO" id="GO:0003978">
    <property type="term" value="F:UDP-glucose 4-epimerase activity"/>
    <property type="evidence" value="ECO:0007669"/>
    <property type="project" value="UniProtKB-EC"/>
</dbReference>
<keyword evidence="8" id="KW-0413">Isomerase</keyword>
<dbReference type="InterPro" id="IPR005886">
    <property type="entry name" value="UDP_G4E"/>
</dbReference>
<dbReference type="Gene3D" id="3.90.25.10">
    <property type="entry name" value="UDP-galactose 4-epimerase, domain 1"/>
    <property type="match status" value="1"/>
</dbReference>
<evidence type="ECO:0000256" key="10">
    <source>
        <dbReference type="ARBA" id="ARBA00031367"/>
    </source>
</evidence>
<comment type="catalytic activity">
    <reaction evidence="1">
        <text>UDP-alpha-D-glucose = UDP-alpha-D-galactose</text>
        <dbReference type="Rhea" id="RHEA:22168"/>
        <dbReference type="ChEBI" id="CHEBI:58885"/>
        <dbReference type="ChEBI" id="CHEBI:66914"/>
        <dbReference type="EC" id="5.1.3.2"/>
    </reaction>
</comment>
<organism evidence="13">
    <name type="scientific">Propionibacterium freudenreichii</name>
    <dbReference type="NCBI Taxonomy" id="1744"/>
    <lineage>
        <taxon>Bacteria</taxon>
        <taxon>Bacillati</taxon>
        <taxon>Actinomycetota</taxon>
        <taxon>Actinomycetes</taxon>
        <taxon>Propionibacteriales</taxon>
        <taxon>Propionibacteriaceae</taxon>
        <taxon>Propionibacterium</taxon>
    </lineage>
</organism>
<dbReference type="SUPFAM" id="SSF51735">
    <property type="entry name" value="NAD(P)-binding Rossmann-fold domains"/>
    <property type="match status" value="1"/>
</dbReference>
<dbReference type="PANTHER" id="PTHR43725:SF53">
    <property type="entry name" value="UDP-ARABINOSE 4-EPIMERASE 1"/>
    <property type="match status" value="1"/>
</dbReference>
<dbReference type="InterPro" id="IPR036291">
    <property type="entry name" value="NAD(P)-bd_dom_sf"/>
</dbReference>
<evidence type="ECO:0000256" key="7">
    <source>
        <dbReference type="ARBA" id="ARBA00023027"/>
    </source>
</evidence>
<sequence>MKILITGGAGYIGSSVAACCADNDITPVILDDYSKGLREFAEPYLNYEGDIADVPLIRRILSEHPDIDAVIHCAAKIVVPESVSAPLDYYENNVSKTLVLLRELCGHGVRRFILSSTGSMYEGGDGQLVDESSAVVPHSPYSASKWMLERMLRDLAATGAMEVVALRYFNPIGADPKMRSGLQDERPTHALGKMIEAYQGGGTFTVTGTDWPTRDGSGLRDYVHVWDLARAHIAALECFDSVMLQAQVPGFDVINLGSGRGTTVFELVDAFGDAMGVRLDMGTAPARLGDVVGCATLTGKAERLLGWNAELSISDGVRHSLEWAARLPAVLERERARAAGRA</sequence>
<evidence type="ECO:0000256" key="5">
    <source>
        <dbReference type="ARBA" id="ARBA00013189"/>
    </source>
</evidence>
<proteinExistence type="inferred from homology"/>
<feature type="domain" description="NAD-dependent epimerase/dehydratase" evidence="12">
    <location>
        <begin position="3"/>
        <end position="240"/>
    </location>
</feature>
<gene>
    <name evidence="13" type="ORF">PFR_JS10_261</name>
</gene>
<dbReference type="EC" id="5.1.3.2" evidence="5"/>
<dbReference type="RefSeq" id="WP_055346213.1">
    <property type="nucleotide sequence ID" value="NZ_CDAB01000036.1"/>
</dbReference>
<dbReference type="Pfam" id="PF01370">
    <property type="entry name" value="Epimerase"/>
    <property type="match status" value="1"/>
</dbReference>
<dbReference type="InterPro" id="IPR001509">
    <property type="entry name" value="Epimerase_deHydtase"/>
</dbReference>
<dbReference type="NCBIfam" id="TIGR01179">
    <property type="entry name" value="galE"/>
    <property type="match status" value="1"/>
</dbReference>
<evidence type="ECO:0000259" key="12">
    <source>
        <dbReference type="Pfam" id="PF01370"/>
    </source>
</evidence>
<accession>A0A2C7ASK1</accession>
<comment type="pathway">
    <text evidence="3">Carbohydrate metabolism; galactose metabolism.</text>
</comment>
<dbReference type="UniPathway" id="UPA00214"/>
<reference evidence="13" key="1">
    <citation type="submission" date="2016-05" db="EMBL/GenBank/DDBJ databases">
        <authorList>
            <person name="Lavstsen T."/>
            <person name="Jespersen J.S."/>
        </authorList>
    </citation>
    <scope>NUCLEOTIDE SEQUENCE</scope>
    <source>
        <strain evidence="13">PFRJS10</strain>
    </source>
</reference>
<dbReference type="EMBL" id="LT576035">
    <property type="protein sequence ID" value="SBN37904.1"/>
    <property type="molecule type" value="Genomic_DNA"/>
</dbReference>
<evidence type="ECO:0000256" key="9">
    <source>
        <dbReference type="ARBA" id="ARBA00023277"/>
    </source>
</evidence>
<name>A0A2C7ASK1_9ACTN</name>
<comment type="cofactor">
    <cofactor evidence="2">
        <name>NAD(+)</name>
        <dbReference type="ChEBI" id="CHEBI:57540"/>
    </cofactor>
</comment>
<dbReference type="Gene3D" id="3.40.50.720">
    <property type="entry name" value="NAD(P)-binding Rossmann-like Domain"/>
    <property type="match status" value="1"/>
</dbReference>
<evidence type="ECO:0000256" key="11">
    <source>
        <dbReference type="ARBA" id="ARBA00033067"/>
    </source>
</evidence>
<evidence type="ECO:0000256" key="6">
    <source>
        <dbReference type="ARBA" id="ARBA00018569"/>
    </source>
</evidence>
<keyword evidence="7" id="KW-0520">NAD</keyword>
<evidence type="ECO:0000313" key="13">
    <source>
        <dbReference type="EMBL" id="SBN37904.1"/>
    </source>
</evidence>
<keyword evidence="9" id="KW-0119">Carbohydrate metabolism</keyword>
<evidence type="ECO:0000256" key="1">
    <source>
        <dbReference type="ARBA" id="ARBA00000083"/>
    </source>
</evidence>
<dbReference type="PANTHER" id="PTHR43725">
    <property type="entry name" value="UDP-GLUCOSE 4-EPIMERASE"/>
    <property type="match status" value="1"/>
</dbReference>
<evidence type="ECO:0000256" key="3">
    <source>
        <dbReference type="ARBA" id="ARBA00004947"/>
    </source>
</evidence>
<comment type="similarity">
    <text evidence="4">Belongs to the NAD(P)-dependent epimerase/dehydratase family.</text>
</comment>
<evidence type="ECO:0000256" key="4">
    <source>
        <dbReference type="ARBA" id="ARBA00007637"/>
    </source>
</evidence>